<keyword evidence="2" id="KW-1185">Reference proteome</keyword>
<proteinExistence type="predicted"/>
<gene>
    <name evidence="1" type="ORF">P0M35_09265</name>
</gene>
<evidence type="ECO:0000313" key="1">
    <source>
        <dbReference type="EMBL" id="MDF1612339.1"/>
    </source>
</evidence>
<reference evidence="1" key="1">
    <citation type="submission" date="2023-03" db="EMBL/GenBank/DDBJ databases">
        <title>Stygiobacter electus gen. nov., sp. nov., facultatively anaerobic thermotolerant bacterium of the class Ignavibacteria from a well of Yessentuki mineral water deposit.</title>
        <authorList>
            <person name="Podosokorskaya O.A."/>
            <person name="Elcheninov A.G."/>
            <person name="Petrova N.F."/>
            <person name="Zavarzina D.G."/>
            <person name="Kublanov I.V."/>
            <person name="Merkel A.Y."/>
        </authorList>
    </citation>
    <scope>NUCLEOTIDE SEQUENCE</scope>
    <source>
        <strain evidence="1">09-Me</strain>
    </source>
</reference>
<evidence type="ECO:0000313" key="2">
    <source>
        <dbReference type="Proteomes" id="UP001221302"/>
    </source>
</evidence>
<protein>
    <submittedName>
        <fullName evidence="1">Uncharacterized protein</fullName>
    </submittedName>
</protein>
<organism evidence="1 2">
    <name type="scientific">Stygiobacter electus</name>
    <dbReference type="NCBI Taxonomy" id="3032292"/>
    <lineage>
        <taxon>Bacteria</taxon>
        <taxon>Pseudomonadati</taxon>
        <taxon>Ignavibacteriota</taxon>
        <taxon>Ignavibacteria</taxon>
        <taxon>Ignavibacteriales</taxon>
        <taxon>Melioribacteraceae</taxon>
        <taxon>Stygiobacter</taxon>
    </lineage>
</organism>
<sequence>MNYRFFLRKFGDFYTEVYRIPDNGKSIMNNIPCLEKYLLKGNWSNNSSDIRGLVEDISTGYFCETTDEISEAETLSIIKTMDANEAQ</sequence>
<dbReference type="AlphaFoldDB" id="A0AAE3P1G7"/>
<dbReference type="RefSeq" id="WP_321536109.1">
    <property type="nucleotide sequence ID" value="NZ_JARGDL010000012.1"/>
</dbReference>
<name>A0AAE3P1G7_9BACT</name>
<dbReference type="EMBL" id="JARGDL010000012">
    <property type="protein sequence ID" value="MDF1612339.1"/>
    <property type="molecule type" value="Genomic_DNA"/>
</dbReference>
<comment type="caution">
    <text evidence="1">The sequence shown here is derived from an EMBL/GenBank/DDBJ whole genome shotgun (WGS) entry which is preliminary data.</text>
</comment>
<dbReference type="Proteomes" id="UP001221302">
    <property type="component" value="Unassembled WGS sequence"/>
</dbReference>
<accession>A0AAE3P1G7</accession>